<name>A0A2P4QP32_RHIID</name>
<dbReference type="Proteomes" id="UP000018888">
    <property type="component" value="Unassembled WGS sequence"/>
</dbReference>
<dbReference type="InterPro" id="IPR011705">
    <property type="entry name" value="BACK"/>
</dbReference>
<sequence length="93" mass="11335">MEQHFEFIHRTSFQYNSLLEIQRFCTDFMAKSPEKVFKSLDFTSLPEKSLVQLIKRDDLQMKEIEVWEHVLEWVLHKILHLILMICQMLILKQ</sequence>
<dbReference type="Pfam" id="PF07707">
    <property type="entry name" value="BACK"/>
    <property type="match status" value="1"/>
</dbReference>
<organism evidence="2 3">
    <name type="scientific">Rhizophagus irregularis (strain DAOM 181602 / DAOM 197198 / MUCL 43194)</name>
    <name type="common">Arbuscular mycorrhizal fungus</name>
    <name type="synonym">Glomus intraradices</name>
    <dbReference type="NCBI Taxonomy" id="747089"/>
    <lineage>
        <taxon>Eukaryota</taxon>
        <taxon>Fungi</taxon>
        <taxon>Fungi incertae sedis</taxon>
        <taxon>Mucoromycota</taxon>
        <taxon>Glomeromycotina</taxon>
        <taxon>Glomeromycetes</taxon>
        <taxon>Glomerales</taxon>
        <taxon>Glomeraceae</taxon>
        <taxon>Rhizophagus</taxon>
    </lineage>
</organism>
<protein>
    <recommendedName>
        <fullName evidence="1">BACK domain-containing protein</fullName>
    </recommendedName>
</protein>
<dbReference type="Gene3D" id="1.25.40.420">
    <property type="match status" value="1"/>
</dbReference>
<gene>
    <name evidence="2" type="ORF">GLOIN_2v502966</name>
</gene>
<feature type="domain" description="BACK" evidence="1">
    <location>
        <begin position="17"/>
        <end position="77"/>
    </location>
</feature>
<keyword evidence="3" id="KW-1185">Reference proteome</keyword>
<evidence type="ECO:0000313" key="3">
    <source>
        <dbReference type="Proteomes" id="UP000018888"/>
    </source>
</evidence>
<dbReference type="AlphaFoldDB" id="A0A2P4QP32"/>
<evidence type="ECO:0000259" key="1">
    <source>
        <dbReference type="Pfam" id="PF07707"/>
    </source>
</evidence>
<dbReference type="EMBL" id="AUPC02000025">
    <property type="protein sequence ID" value="POG79413.1"/>
    <property type="molecule type" value="Genomic_DNA"/>
</dbReference>
<reference evidence="2 3" key="2">
    <citation type="journal article" date="2018" name="New Phytol.">
        <title>High intraspecific genome diversity in the model arbuscular mycorrhizal symbiont Rhizophagus irregularis.</title>
        <authorList>
            <person name="Chen E.C.H."/>
            <person name="Morin E."/>
            <person name="Beaudet D."/>
            <person name="Noel J."/>
            <person name="Yildirir G."/>
            <person name="Ndikumana S."/>
            <person name="Charron P."/>
            <person name="St-Onge C."/>
            <person name="Giorgi J."/>
            <person name="Kruger M."/>
            <person name="Marton T."/>
            <person name="Ropars J."/>
            <person name="Grigoriev I.V."/>
            <person name="Hainaut M."/>
            <person name="Henrissat B."/>
            <person name="Roux C."/>
            <person name="Martin F."/>
            <person name="Corradi N."/>
        </authorList>
    </citation>
    <scope>NUCLEOTIDE SEQUENCE [LARGE SCALE GENOMIC DNA]</scope>
    <source>
        <strain evidence="2 3">DAOM 197198</strain>
    </source>
</reference>
<accession>A0A2P4QP32</accession>
<evidence type="ECO:0000313" key="2">
    <source>
        <dbReference type="EMBL" id="POG79413.1"/>
    </source>
</evidence>
<comment type="caution">
    <text evidence="2">The sequence shown here is derived from an EMBL/GenBank/DDBJ whole genome shotgun (WGS) entry which is preliminary data.</text>
</comment>
<reference evidence="2 3" key="1">
    <citation type="journal article" date="2013" name="Proc. Natl. Acad. Sci. U.S.A.">
        <title>Genome of an arbuscular mycorrhizal fungus provides insight into the oldest plant symbiosis.</title>
        <authorList>
            <person name="Tisserant E."/>
            <person name="Malbreil M."/>
            <person name="Kuo A."/>
            <person name="Kohler A."/>
            <person name="Symeonidi A."/>
            <person name="Balestrini R."/>
            <person name="Charron P."/>
            <person name="Duensing N."/>
            <person name="Frei Dit Frey N."/>
            <person name="Gianinazzi-Pearson V."/>
            <person name="Gilbert L.B."/>
            <person name="Handa Y."/>
            <person name="Herr J.R."/>
            <person name="Hijri M."/>
            <person name="Koul R."/>
            <person name="Kawaguchi M."/>
            <person name="Krajinski F."/>
            <person name="Lammers P.J."/>
            <person name="Masclaux F.G."/>
            <person name="Murat C."/>
            <person name="Morin E."/>
            <person name="Ndikumana S."/>
            <person name="Pagni M."/>
            <person name="Petitpierre D."/>
            <person name="Requena N."/>
            <person name="Rosikiewicz P."/>
            <person name="Riley R."/>
            <person name="Saito K."/>
            <person name="San Clemente H."/>
            <person name="Shapiro H."/>
            <person name="van Tuinen D."/>
            <person name="Becard G."/>
            <person name="Bonfante P."/>
            <person name="Paszkowski U."/>
            <person name="Shachar-Hill Y.Y."/>
            <person name="Tuskan G.A."/>
            <person name="Young P.W."/>
            <person name="Sanders I.R."/>
            <person name="Henrissat B."/>
            <person name="Rensing S.A."/>
            <person name="Grigoriev I.V."/>
            <person name="Corradi N."/>
            <person name="Roux C."/>
            <person name="Martin F."/>
        </authorList>
    </citation>
    <scope>NUCLEOTIDE SEQUENCE [LARGE SCALE GENOMIC DNA]</scope>
    <source>
        <strain evidence="2 3">DAOM 197198</strain>
    </source>
</reference>
<proteinExistence type="predicted"/>